<accession>A0A7Y3R7Q9</accession>
<evidence type="ECO:0000259" key="1">
    <source>
        <dbReference type="Pfam" id="PF08818"/>
    </source>
</evidence>
<dbReference type="SUPFAM" id="SSF159888">
    <property type="entry name" value="YdhG-like"/>
    <property type="match status" value="1"/>
</dbReference>
<organism evidence="2 3">
    <name type="scientific">Flavobacterium rivulicola</name>
    <dbReference type="NCBI Taxonomy" id="2732161"/>
    <lineage>
        <taxon>Bacteria</taxon>
        <taxon>Pseudomonadati</taxon>
        <taxon>Bacteroidota</taxon>
        <taxon>Flavobacteriia</taxon>
        <taxon>Flavobacteriales</taxon>
        <taxon>Flavobacteriaceae</taxon>
        <taxon>Flavobacterium</taxon>
    </lineage>
</organism>
<dbReference type="EMBL" id="JABEVX010000002">
    <property type="protein sequence ID" value="NNT71412.1"/>
    <property type="molecule type" value="Genomic_DNA"/>
</dbReference>
<evidence type="ECO:0000313" key="3">
    <source>
        <dbReference type="Proteomes" id="UP000536509"/>
    </source>
</evidence>
<keyword evidence="3" id="KW-1185">Reference proteome</keyword>
<protein>
    <submittedName>
        <fullName evidence="2">DUF1801 domain-containing protein</fullName>
    </submittedName>
</protein>
<gene>
    <name evidence="2" type="ORF">HKT18_04195</name>
</gene>
<evidence type="ECO:0000313" key="2">
    <source>
        <dbReference type="EMBL" id="NNT71412.1"/>
    </source>
</evidence>
<dbReference type="Pfam" id="PF08818">
    <property type="entry name" value="DUF1801"/>
    <property type="match status" value="1"/>
</dbReference>
<dbReference type="RefSeq" id="WP_171221626.1">
    <property type="nucleotide sequence ID" value="NZ_CP121446.1"/>
</dbReference>
<dbReference type="InterPro" id="IPR014922">
    <property type="entry name" value="YdhG-like"/>
</dbReference>
<proteinExistence type="predicted"/>
<sequence length="141" mass="15677">MAEKKSKLVEIKTKPTVASVTDFINAVPDEQKRKDSFVLLEMMKAASGEEPVLWSNSIIGFGNKRYKSPTTGREVDWLLIGFSPRKANLSLYISIGIKEHTAALKKLGKHKTGVGCLYINKLEDIDLKVLEGMIANSLKQK</sequence>
<name>A0A7Y3R7Q9_9FLAO</name>
<reference evidence="2 3" key="1">
    <citation type="submission" date="2020-05" db="EMBL/GenBank/DDBJ databases">
        <title>Draft genome of Flavobacterium sp. IMCC34852.</title>
        <authorList>
            <person name="Song J."/>
            <person name="Cho J.-C."/>
        </authorList>
    </citation>
    <scope>NUCLEOTIDE SEQUENCE [LARGE SCALE GENOMIC DNA]</scope>
    <source>
        <strain evidence="2 3">IMCC34852</strain>
    </source>
</reference>
<dbReference type="AlphaFoldDB" id="A0A7Y3R7Q9"/>
<dbReference type="Proteomes" id="UP000536509">
    <property type="component" value="Unassembled WGS sequence"/>
</dbReference>
<feature type="domain" description="YdhG-like" evidence="1">
    <location>
        <begin position="39"/>
        <end position="136"/>
    </location>
</feature>
<comment type="caution">
    <text evidence="2">The sequence shown here is derived from an EMBL/GenBank/DDBJ whole genome shotgun (WGS) entry which is preliminary data.</text>
</comment>